<gene>
    <name evidence="14" type="primary">ADCY9_1</name>
    <name evidence="14" type="ORF">Ciccas_007101</name>
</gene>
<keyword evidence="8" id="KW-0460">Magnesium</keyword>
<evidence type="ECO:0000256" key="7">
    <source>
        <dbReference type="ARBA" id="ARBA00022840"/>
    </source>
</evidence>
<keyword evidence="5" id="KW-0479">Metal-binding</keyword>
<keyword evidence="10 12" id="KW-0472">Membrane</keyword>
<evidence type="ECO:0000256" key="11">
    <source>
        <dbReference type="ARBA" id="ARBA00023239"/>
    </source>
</evidence>
<dbReference type="PANTHER" id="PTHR45627">
    <property type="entry name" value="ADENYLATE CYCLASE TYPE 1"/>
    <property type="match status" value="1"/>
</dbReference>
<dbReference type="Gene3D" id="3.30.70.1230">
    <property type="entry name" value="Nucleotide cyclase"/>
    <property type="match status" value="1"/>
</dbReference>
<keyword evidence="11" id="KW-0456">Lyase</keyword>
<feature type="domain" description="Guanylate cyclase" evidence="13">
    <location>
        <begin position="161"/>
        <end position="299"/>
    </location>
</feature>
<evidence type="ECO:0000256" key="1">
    <source>
        <dbReference type="ARBA" id="ARBA00001593"/>
    </source>
</evidence>
<dbReference type="SMART" id="SM00044">
    <property type="entry name" value="CYCc"/>
    <property type="match status" value="1"/>
</dbReference>
<keyword evidence="9 12" id="KW-1133">Transmembrane helix</keyword>
<comment type="subcellular location">
    <subcellularLocation>
        <location evidence="2">Membrane</location>
        <topology evidence="2">Multi-pass membrane protein</topology>
    </subcellularLocation>
</comment>
<sequence>MYRTTLGILLSLMLFNCTLFTTFSSWTKSLSASSIVLLTIVLIHVPSPVEFMSNDAMIYWSDHIGDNSTYIWMEVAWNANVIWEFTIMLILHLVLIWMLNREFDVSSRTSFNRDCEAREAKEEIAKEKQRADWLLENIIPSYVLTELRTTNKYSRHVVDAGVVFATISNFADFYDEQYQGGQEMLRVLNEIFADFEHQLPRFKNVEKIKTIGACFMAASGLNMTERARNREPDAHLMTLLDFAIELIKVLDEFNRQMFSFKFDLKVGFNVGEVTAGVIGTTKLLYDIWGDTVNVASRMYSTGMKQRIQVTEQVAQRLSQFYEFEYRDEVFVKGKGNMKTYLLVKKK</sequence>
<organism evidence="14 15">
    <name type="scientific">Cichlidogyrus casuarinus</name>
    <dbReference type="NCBI Taxonomy" id="1844966"/>
    <lineage>
        <taxon>Eukaryota</taxon>
        <taxon>Metazoa</taxon>
        <taxon>Spiralia</taxon>
        <taxon>Lophotrochozoa</taxon>
        <taxon>Platyhelminthes</taxon>
        <taxon>Monogenea</taxon>
        <taxon>Monopisthocotylea</taxon>
        <taxon>Dactylogyridea</taxon>
        <taxon>Ancyrocephalidae</taxon>
        <taxon>Cichlidogyrus</taxon>
    </lineage>
</organism>
<keyword evidence="6" id="KW-0547">Nucleotide-binding</keyword>
<evidence type="ECO:0000256" key="10">
    <source>
        <dbReference type="ARBA" id="ARBA00023136"/>
    </source>
</evidence>
<dbReference type="EMBL" id="JBJKFK010001045">
    <property type="protein sequence ID" value="KAL3314277.1"/>
    <property type="molecule type" value="Genomic_DNA"/>
</dbReference>
<dbReference type="CDD" id="cd07302">
    <property type="entry name" value="CHD"/>
    <property type="match status" value="1"/>
</dbReference>
<reference evidence="14 15" key="1">
    <citation type="submission" date="2024-11" db="EMBL/GenBank/DDBJ databases">
        <title>Adaptive evolution of stress response genes in parasites aligns with host niche diversity.</title>
        <authorList>
            <person name="Hahn C."/>
            <person name="Resl P."/>
        </authorList>
    </citation>
    <scope>NUCLEOTIDE SEQUENCE [LARGE SCALE GENOMIC DNA]</scope>
    <source>
        <strain evidence="14">EGGRZ-B1_66</strain>
        <tissue evidence="14">Body</tissue>
    </source>
</reference>
<dbReference type="GO" id="GO:0005524">
    <property type="term" value="F:ATP binding"/>
    <property type="evidence" value="ECO:0007669"/>
    <property type="project" value="UniProtKB-KW"/>
</dbReference>
<feature type="transmembrane region" description="Helical" evidence="12">
    <location>
        <begin position="81"/>
        <end position="99"/>
    </location>
</feature>
<evidence type="ECO:0000256" key="3">
    <source>
        <dbReference type="ARBA" id="ARBA00012201"/>
    </source>
</evidence>
<dbReference type="Proteomes" id="UP001626550">
    <property type="component" value="Unassembled WGS sequence"/>
</dbReference>
<comment type="caution">
    <text evidence="14">The sequence shown here is derived from an EMBL/GenBank/DDBJ whole genome shotgun (WGS) entry which is preliminary data.</text>
</comment>
<dbReference type="SUPFAM" id="SSF55073">
    <property type="entry name" value="Nucleotide cyclase"/>
    <property type="match status" value="1"/>
</dbReference>
<evidence type="ECO:0000256" key="9">
    <source>
        <dbReference type="ARBA" id="ARBA00022989"/>
    </source>
</evidence>
<dbReference type="EC" id="4.6.1.1" evidence="3"/>
<dbReference type="InterPro" id="IPR029787">
    <property type="entry name" value="Nucleotide_cyclase"/>
</dbReference>
<evidence type="ECO:0000313" key="14">
    <source>
        <dbReference type="EMBL" id="KAL3314277.1"/>
    </source>
</evidence>
<evidence type="ECO:0000256" key="6">
    <source>
        <dbReference type="ARBA" id="ARBA00022741"/>
    </source>
</evidence>
<dbReference type="GO" id="GO:0016020">
    <property type="term" value="C:membrane"/>
    <property type="evidence" value="ECO:0007669"/>
    <property type="project" value="UniProtKB-SubCell"/>
</dbReference>
<evidence type="ECO:0000256" key="12">
    <source>
        <dbReference type="SAM" id="Phobius"/>
    </source>
</evidence>
<evidence type="ECO:0000259" key="13">
    <source>
        <dbReference type="PROSITE" id="PS50125"/>
    </source>
</evidence>
<keyword evidence="4 12" id="KW-0812">Transmembrane</keyword>
<feature type="transmembrane region" description="Helical" evidence="12">
    <location>
        <begin position="30"/>
        <end position="47"/>
    </location>
</feature>
<dbReference type="FunFam" id="3.30.70.1230:FF:000008">
    <property type="entry name" value="Adenylate cyclase type 9"/>
    <property type="match status" value="1"/>
</dbReference>
<name>A0ABD2Q550_9PLAT</name>
<evidence type="ECO:0000256" key="2">
    <source>
        <dbReference type="ARBA" id="ARBA00004141"/>
    </source>
</evidence>
<dbReference type="GO" id="GO:0046872">
    <property type="term" value="F:metal ion binding"/>
    <property type="evidence" value="ECO:0007669"/>
    <property type="project" value="UniProtKB-KW"/>
</dbReference>
<keyword evidence="7" id="KW-0067">ATP-binding</keyword>
<dbReference type="Pfam" id="PF00211">
    <property type="entry name" value="Guanylate_cyc"/>
    <property type="match status" value="1"/>
</dbReference>
<dbReference type="GO" id="GO:0004016">
    <property type="term" value="F:adenylate cyclase activity"/>
    <property type="evidence" value="ECO:0007669"/>
    <property type="project" value="UniProtKB-EC"/>
</dbReference>
<evidence type="ECO:0000313" key="15">
    <source>
        <dbReference type="Proteomes" id="UP001626550"/>
    </source>
</evidence>
<dbReference type="PANTHER" id="PTHR45627:SF8">
    <property type="entry name" value="ADENYLATE CYCLASE TYPE 9"/>
    <property type="match status" value="1"/>
</dbReference>
<proteinExistence type="predicted"/>
<evidence type="ECO:0000256" key="4">
    <source>
        <dbReference type="ARBA" id="ARBA00022692"/>
    </source>
</evidence>
<protein>
    <recommendedName>
        <fullName evidence="3">adenylate cyclase</fullName>
        <ecNumber evidence="3">4.6.1.1</ecNumber>
    </recommendedName>
</protein>
<feature type="transmembrane region" description="Helical" evidence="12">
    <location>
        <begin position="6"/>
        <end position="23"/>
    </location>
</feature>
<keyword evidence="15" id="KW-1185">Reference proteome</keyword>
<comment type="catalytic activity">
    <reaction evidence="1">
        <text>ATP = 3',5'-cyclic AMP + diphosphate</text>
        <dbReference type="Rhea" id="RHEA:15389"/>
        <dbReference type="ChEBI" id="CHEBI:30616"/>
        <dbReference type="ChEBI" id="CHEBI:33019"/>
        <dbReference type="ChEBI" id="CHEBI:58165"/>
        <dbReference type="EC" id="4.6.1.1"/>
    </reaction>
</comment>
<evidence type="ECO:0000256" key="8">
    <source>
        <dbReference type="ARBA" id="ARBA00022842"/>
    </source>
</evidence>
<dbReference type="InterPro" id="IPR001054">
    <property type="entry name" value="A/G_cyclase"/>
</dbReference>
<dbReference type="AlphaFoldDB" id="A0ABD2Q550"/>
<evidence type="ECO:0000256" key="5">
    <source>
        <dbReference type="ARBA" id="ARBA00022723"/>
    </source>
</evidence>
<accession>A0ABD2Q550</accession>
<dbReference type="PROSITE" id="PS50125">
    <property type="entry name" value="GUANYLATE_CYCLASE_2"/>
    <property type="match status" value="1"/>
</dbReference>